<proteinExistence type="predicted"/>
<feature type="non-terminal residue" evidence="1">
    <location>
        <position position="47"/>
    </location>
</feature>
<evidence type="ECO:0000313" key="2">
    <source>
        <dbReference type="Proteomes" id="UP000789920"/>
    </source>
</evidence>
<reference evidence="1" key="1">
    <citation type="submission" date="2021-06" db="EMBL/GenBank/DDBJ databases">
        <authorList>
            <person name="Kallberg Y."/>
            <person name="Tangrot J."/>
            <person name="Rosling A."/>
        </authorList>
    </citation>
    <scope>NUCLEOTIDE SEQUENCE</scope>
    <source>
        <strain evidence="1">MA461A</strain>
    </source>
</reference>
<keyword evidence="2" id="KW-1185">Reference proteome</keyword>
<sequence>TLARECLPILAVDDENRVENLEKNLGKLIKTHGDEMAEKIAFLQYNM</sequence>
<protein>
    <submittedName>
        <fullName evidence="1">34706_t:CDS:1</fullName>
    </submittedName>
</protein>
<name>A0ACA9SJT9_9GLOM</name>
<feature type="non-terminal residue" evidence="1">
    <location>
        <position position="1"/>
    </location>
</feature>
<organism evidence="1 2">
    <name type="scientific">Racocetra persica</name>
    <dbReference type="NCBI Taxonomy" id="160502"/>
    <lineage>
        <taxon>Eukaryota</taxon>
        <taxon>Fungi</taxon>
        <taxon>Fungi incertae sedis</taxon>
        <taxon>Mucoromycota</taxon>
        <taxon>Glomeromycotina</taxon>
        <taxon>Glomeromycetes</taxon>
        <taxon>Diversisporales</taxon>
        <taxon>Gigasporaceae</taxon>
        <taxon>Racocetra</taxon>
    </lineage>
</organism>
<dbReference type="Proteomes" id="UP000789920">
    <property type="component" value="Unassembled WGS sequence"/>
</dbReference>
<gene>
    <name evidence="1" type="ORF">RPERSI_LOCUS31999</name>
</gene>
<comment type="caution">
    <text evidence="1">The sequence shown here is derived from an EMBL/GenBank/DDBJ whole genome shotgun (WGS) entry which is preliminary data.</text>
</comment>
<dbReference type="EMBL" id="CAJVQC010131437">
    <property type="protein sequence ID" value="CAG8841725.1"/>
    <property type="molecule type" value="Genomic_DNA"/>
</dbReference>
<accession>A0ACA9SJT9</accession>
<evidence type="ECO:0000313" key="1">
    <source>
        <dbReference type="EMBL" id="CAG8841725.1"/>
    </source>
</evidence>